<protein>
    <submittedName>
        <fullName evidence="1">Uncharacterized protein</fullName>
    </submittedName>
</protein>
<comment type="caution">
    <text evidence="1">The sequence shown here is derived from an EMBL/GenBank/DDBJ whole genome shotgun (WGS) entry which is preliminary data.</text>
</comment>
<dbReference type="Proteomes" id="UP000886653">
    <property type="component" value="Unassembled WGS sequence"/>
</dbReference>
<gene>
    <name evidence="1" type="ORF">CROQUDRAFT_650359</name>
</gene>
<accession>A0A9P6TGY9</accession>
<evidence type="ECO:0000313" key="1">
    <source>
        <dbReference type="EMBL" id="KAG0152256.1"/>
    </source>
</evidence>
<sequence>MSIPSDLYQVRDFIVGRSWFMHLYHLHLYQCSETLEFFKMLRESVTCAGHP</sequence>
<organism evidence="1 2">
    <name type="scientific">Cronartium quercuum f. sp. fusiforme G11</name>
    <dbReference type="NCBI Taxonomy" id="708437"/>
    <lineage>
        <taxon>Eukaryota</taxon>
        <taxon>Fungi</taxon>
        <taxon>Dikarya</taxon>
        <taxon>Basidiomycota</taxon>
        <taxon>Pucciniomycotina</taxon>
        <taxon>Pucciniomycetes</taxon>
        <taxon>Pucciniales</taxon>
        <taxon>Coleosporiaceae</taxon>
        <taxon>Cronartium</taxon>
    </lineage>
</organism>
<proteinExistence type="predicted"/>
<keyword evidence="2" id="KW-1185">Reference proteome</keyword>
<reference evidence="1" key="1">
    <citation type="submission" date="2013-11" db="EMBL/GenBank/DDBJ databases">
        <title>Genome sequence of the fusiform rust pathogen reveals effectors for host alternation and coevolution with pine.</title>
        <authorList>
            <consortium name="DOE Joint Genome Institute"/>
            <person name="Smith K."/>
            <person name="Pendleton A."/>
            <person name="Kubisiak T."/>
            <person name="Anderson C."/>
            <person name="Salamov A."/>
            <person name="Aerts A."/>
            <person name="Riley R."/>
            <person name="Clum A."/>
            <person name="Lindquist E."/>
            <person name="Ence D."/>
            <person name="Campbell M."/>
            <person name="Kronenberg Z."/>
            <person name="Feau N."/>
            <person name="Dhillon B."/>
            <person name="Hamelin R."/>
            <person name="Burleigh J."/>
            <person name="Smith J."/>
            <person name="Yandell M."/>
            <person name="Nelson C."/>
            <person name="Grigoriev I."/>
            <person name="Davis J."/>
        </authorList>
    </citation>
    <scope>NUCLEOTIDE SEQUENCE</scope>
    <source>
        <strain evidence="1">G11</strain>
    </source>
</reference>
<evidence type="ECO:0000313" key="2">
    <source>
        <dbReference type="Proteomes" id="UP000886653"/>
    </source>
</evidence>
<dbReference type="AlphaFoldDB" id="A0A9P6TGY9"/>
<name>A0A9P6TGY9_9BASI</name>
<dbReference type="EMBL" id="MU167209">
    <property type="protein sequence ID" value="KAG0152256.1"/>
    <property type="molecule type" value="Genomic_DNA"/>
</dbReference>